<evidence type="ECO:0000313" key="1">
    <source>
        <dbReference type="EMBL" id="GGB53408.1"/>
    </source>
</evidence>
<sequence length="52" mass="5925">MYSEIFEYLQDFGYTDEMAANYIAEFLPHLINESKASVATPVANTLGEYVRT</sequence>
<reference evidence="2" key="1">
    <citation type="journal article" date="2019" name="Int. J. Syst. Evol. Microbiol.">
        <title>The Global Catalogue of Microorganisms (GCM) 10K type strain sequencing project: providing services to taxonomists for standard genome sequencing and annotation.</title>
        <authorList>
            <consortium name="The Broad Institute Genomics Platform"/>
            <consortium name="The Broad Institute Genome Sequencing Center for Infectious Disease"/>
            <person name="Wu L."/>
            <person name="Ma J."/>
        </authorList>
    </citation>
    <scope>NUCLEOTIDE SEQUENCE [LARGE SCALE GENOMIC DNA]</scope>
    <source>
        <strain evidence="2">CGMCC 1.15339</strain>
    </source>
</reference>
<dbReference type="Proteomes" id="UP000617555">
    <property type="component" value="Unassembled WGS sequence"/>
</dbReference>
<accession>A0ABQ1IX74</accession>
<evidence type="ECO:0000313" key="2">
    <source>
        <dbReference type="Proteomes" id="UP000617555"/>
    </source>
</evidence>
<organism evidence="1 2">
    <name type="scientific">Shewanella inventionis</name>
    <dbReference type="NCBI Taxonomy" id="1738770"/>
    <lineage>
        <taxon>Bacteria</taxon>
        <taxon>Pseudomonadati</taxon>
        <taxon>Pseudomonadota</taxon>
        <taxon>Gammaproteobacteria</taxon>
        <taxon>Alteromonadales</taxon>
        <taxon>Shewanellaceae</taxon>
        <taxon>Shewanella</taxon>
    </lineage>
</organism>
<protein>
    <submittedName>
        <fullName evidence="1">Uncharacterized protein</fullName>
    </submittedName>
</protein>
<name>A0ABQ1IX74_9GAMM</name>
<dbReference type="RefSeq" id="WP_188738094.1">
    <property type="nucleotide sequence ID" value="NZ_BMII01000008.1"/>
</dbReference>
<proteinExistence type="predicted"/>
<gene>
    <name evidence="1" type="ORF">GCM10011607_12460</name>
</gene>
<comment type="caution">
    <text evidence="1">The sequence shown here is derived from an EMBL/GenBank/DDBJ whole genome shotgun (WGS) entry which is preliminary data.</text>
</comment>
<keyword evidence="2" id="KW-1185">Reference proteome</keyword>
<dbReference type="EMBL" id="BMII01000008">
    <property type="protein sequence ID" value="GGB53408.1"/>
    <property type="molecule type" value="Genomic_DNA"/>
</dbReference>